<dbReference type="EMBL" id="JARK01001374">
    <property type="protein sequence ID" value="EYC15116.1"/>
    <property type="molecule type" value="Genomic_DNA"/>
</dbReference>
<sequence>MLIASDNWQRSICFSEKFSRSIIITEHFRALDQCYLVFRSWYGEHVGNFSLYHMVQRIESRSSGSRGERC</sequence>
<comment type="caution">
    <text evidence="1">The sequence shown here is derived from an EMBL/GenBank/DDBJ whole genome shotgun (WGS) entry which is preliminary data.</text>
</comment>
<dbReference type="Proteomes" id="UP000024635">
    <property type="component" value="Unassembled WGS sequence"/>
</dbReference>
<reference evidence="2" key="1">
    <citation type="journal article" date="2015" name="Nat. Genet.">
        <title>The genome and transcriptome of the zoonotic hookworm Ancylostoma ceylanicum identify infection-specific gene families.</title>
        <authorList>
            <person name="Schwarz E.M."/>
            <person name="Hu Y."/>
            <person name="Antoshechkin I."/>
            <person name="Miller M.M."/>
            <person name="Sternberg P.W."/>
            <person name="Aroian R.V."/>
        </authorList>
    </citation>
    <scope>NUCLEOTIDE SEQUENCE</scope>
    <source>
        <strain evidence="2">HY135</strain>
    </source>
</reference>
<protein>
    <submittedName>
        <fullName evidence="1">Uncharacterized protein</fullName>
    </submittedName>
</protein>
<gene>
    <name evidence="1" type="primary">Acey_s0038.g3640</name>
    <name evidence="1" type="ORF">Y032_0038g3640</name>
</gene>
<organism evidence="1 2">
    <name type="scientific">Ancylostoma ceylanicum</name>
    <dbReference type="NCBI Taxonomy" id="53326"/>
    <lineage>
        <taxon>Eukaryota</taxon>
        <taxon>Metazoa</taxon>
        <taxon>Ecdysozoa</taxon>
        <taxon>Nematoda</taxon>
        <taxon>Chromadorea</taxon>
        <taxon>Rhabditida</taxon>
        <taxon>Rhabditina</taxon>
        <taxon>Rhabditomorpha</taxon>
        <taxon>Strongyloidea</taxon>
        <taxon>Ancylostomatidae</taxon>
        <taxon>Ancylostomatinae</taxon>
        <taxon>Ancylostoma</taxon>
    </lineage>
</organism>
<accession>A0A016UJN8</accession>
<evidence type="ECO:0000313" key="2">
    <source>
        <dbReference type="Proteomes" id="UP000024635"/>
    </source>
</evidence>
<proteinExistence type="predicted"/>
<evidence type="ECO:0000313" key="1">
    <source>
        <dbReference type="EMBL" id="EYC15116.1"/>
    </source>
</evidence>
<name>A0A016UJN8_9BILA</name>
<dbReference type="AlphaFoldDB" id="A0A016UJN8"/>
<keyword evidence="2" id="KW-1185">Reference proteome</keyword>